<evidence type="ECO:0000313" key="2">
    <source>
        <dbReference type="EMBL" id="BDZ59396.1"/>
    </source>
</evidence>
<accession>A0ABN6YQY6</accession>
<sequence length="101" mass="11042">MRRPVGADRGNAPTGLRPKALRPNRGFGAGGGSQGEETAATCTTLALPGVFLRPLQGWKKFVSRVVVGVGRLNLLSRRGRATYRAGTRERRWSRSEFFKDA</sequence>
<proteinExistence type="predicted"/>
<feature type="region of interest" description="Disordered" evidence="1">
    <location>
        <begin position="1"/>
        <end position="36"/>
    </location>
</feature>
<name>A0ABN6YQY6_9MICO</name>
<reference evidence="2" key="2">
    <citation type="submission" date="2023-02" db="EMBL/GenBank/DDBJ databases">
        <authorList>
            <person name="Sun Q."/>
            <person name="Mori K."/>
        </authorList>
    </citation>
    <scope>NUCLEOTIDE SEQUENCE</scope>
    <source>
        <strain evidence="2">NBRC 110608</strain>
    </source>
</reference>
<gene>
    <name evidence="2" type="ORF">GCM10025872_30530</name>
</gene>
<evidence type="ECO:0000256" key="1">
    <source>
        <dbReference type="SAM" id="MobiDB-lite"/>
    </source>
</evidence>
<organism evidence="2">
    <name type="scientific">Barrientosiimonas endolithica</name>
    <dbReference type="NCBI Taxonomy" id="1535208"/>
    <lineage>
        <taxon>Bacteria</taxon>
        <taxon>Bacillati</taxon>
        <taxon>Actinomycetota</taxon>
        <taxon>Actinomycetes</taxon>
        <taxon>Micrococcales</taxon>
        <taxon>Dermacoccaceae</taxon>
        <taxon>Barrientosiimonas</taxon>
    </lineage>
</organism>
<reference evidence="2" key="1">
    <citation type="journal article" date="2014" name="Int. J. Syst. Evol. Microbiol.">
        <title>Complete genome of a new Firmicutes species belonging to the dominant human colonic microbiota ('Ruminococcus bicirculans') reveals two chromosomes and a selective capacity to utilize plant glucans.</title>
        <authorList>
            <consortium name="NISC Comparative Sequencing Program"/>
            <person name="Wegmann U."/>
            <person name="Louis P."/>
            <person name="Goesmann A."/>
            <person name="Henrissat B."/>
            <person name="Duncan S.H."/>
            <person name="Flint H.J."/>
        </authorList>
    </citation>
    <scope>NUCLEOTIDE SEQUENCE</scope>
    <source>
        <strain evidence="2">NBRC 110608</strain>
    </source>
</reference>
<dbReference type="EMBL" id="AP027735">
    <property type="protein sequence ID" value="BDZ59396.1"/>
    <property type="molecule type" value="Genomic_DNA"/>
</dbReference>
<protein>
    <submittedName>
        <fullName evidence="2">Uncharacterized protein</fullName>
    </submittedName>
</protein>